<dbReference type="EMBL" id="CP015163">
    <property type="protein sequence ID" value="AXB43963.1"/>
    <property type="molecule type" value="Genomic_DNA"/>
</dbReference>
<dbReference type="Pfam" id="PF08530">
    <property type="entry name" value="PepX_C"/>
    <property type="match status" value="1"/>
</dbReference>
<feature type="signal peptide" evidence="9">
    <location>
        <begin position="1"/>
        <end position="24"/>
    </location>
</feature>
<organism evidence="11 12">
    <name type="scientific">Amycolatopsis albispora</name>
    <dbReference type="NCBI Taxonomy" id="1804986"/>
    <lineage>
        <taxon>Bacteria</taxon>
        <taxon>Bacillati</taxon>
        <taxon>Actinomycetota</taxon>
        <taxon>Actinomycetes</taxon>
        <taxon>Pseudonocardiales</taxon>
        <taxon>Pseudonocardiaceae</taxon>
        <taxon>Amycolatopsis</taxon>
    </lineage>
</organism>
<dbReference type="InterPro" id="IPR029058">
    <property type="entry name" value="AB_hydrolase_fold"/>
</dbReference>
<evidence type="ECO:0000313" key="11">
    <source>
        <dbReference type="EMBL" id="AXB43963.1"/>
    </source>
</evidence>
<evidence type="ECO:0000313" key="12">
    <source>
        <dbReference type="Proteomes" id="UP000250434"/>
    </source>
</evidence>
<dbReference type="GO" id="GO:0006508">
    <property type="term" value="P:proteolysis"/>
    <property type="evidence" value="ECO:0007669"/>
    <property type="project" value="UniProtKB-KW"/>
</dbReference>
<dbReference type="Gene3D" id="2.60.120.260">
    <property type="entry name" value="Galactose-binding domain-like"/>
    <property type="match status" value="1"/>
</dbReference>
<evidence type="ECO:0000256" key="5">
    <source>
        <dbReference type="ARBA" id="ARBA00022670"/>
    </source>
</evidence>
<keyword evidence="9" id="KW-0732">Signal</keyword>
<proteinExistence type="inferred from homology"/>
<evidence type="ECO:0000256" key="4">
    <source>
        <dbReference type="ARBA" id="ARBA00022438"/>
    </source>
</evidence>
<evidence type="ECO:0000256" key="9">
    <source>
        <dbReference type="SAM" id="SignalP"/>
    </source>
</evidence>
<dbReference type="InterPro" id="IPR000383">
    <property type="entry name" value="Xaa-Pro-like_dom"/>
</dbReference>
<dbReference type="NCBIfam" id="NF003780">
    <property type="entry name" value="PRK05371.1-1"/>
    <property type="match status" value="1"/>
</dbReference>
<dbReference type="KEGG" id="aab:A4R43_16710"/>
<dbReference type="Gene3D" id="3.40.50.1820">
    <property type="entry name" value="alpha/beta hydrolase"/>
    <property type="match status" value="2"/>
</dbReference>
<dbReference type="SUPFAM" id="SSF49785">
    <property type="entry name" value="Galactose-binding domain-like"/>
    <property type="match status" value="1"/>
</dbReference>
<name>A0A344L7D9_9PSEU</name>
<accession>A0A344L7D9</accession>
<feature type="domain" description="Xaa-Pro dipeptidyl-peptidase C-terminal" evidence="10">
    <location>
        <begin position="373"/>
        <end position="589"/>
    </location>
</feature>
<dbReference type="EC" id="3.4.14.11" evidence="3"/>
<dbReference type="GO" id="GO:0008236">
    <property type="term" value="F:serine-type peptidase activity"/>
    <property type="evidence" value="ECO:0007669"/>
    <property type="project" value="UniProtKB-KW"/>
</dbReference>
<dbReference type="PRINTS" id="PR00923">
    <property type="entry name" value="LACTOPTASE"/>
</dbReference>
<dbReference type="SMART" id="SM00939">
    <property type="entry name" value="PepX_C"/>
    <property type="match status" value="1"/>
</dbReference>
<reference evidence="11 12" key="1">
    <citation type="submission" date="2016-04" db="EMBL/GenBank/DDBJ databases">
        <title>Complete genome sequence and analysis of deep-sea sediment isolate, Amycolatopsis sp. WP1.</title>
        <authorList>
            <person name="Wang H."/>
            <person name="Chen S."/>
            <person name="Wu Q."/>
        </authorList>
    </citation>
    <scope>NUCLEOTIDE SEQUENCE [LARGE SCALE GENOMIC DNA]</scope>
    <source>
        <strain evidence="11 12">WP1</strain>
    </source>
</reference>
<keyword evidence="4 11" id="KW-0031">Aminopeptidase</keyword>
<keyword evidence="6" id="KW-0378">Hydrolase</keyword>
<evidence type="ECO:0000256" key="3">
    <source>
        <dbReference type="ARBA" id="ARBA00012463"/>
    </source>
</evidence>
<dbReference type="InterPro" id="IPR008979">
    <property type="entry name" value="Galactose-bd-like_sf"/>
</dbReference>
<dbReference type="SUPFAM" id="SSF53474">
    <property type="entry name" value="alpha/beta-Hydrolases"/>
    <property type="match status" value="1"/>
</dbReference>
<keyword evidence="5" id="KW-0645">Protease</keyword>
<gene>
    <name evidence="11" type="ORF">A4R43_16710</name>
</gene>
<evidence type="ECO:0000259" key="10">
    <source>
        <dbReference type="SMART" id="SM00939"/>
    </source>
</evidence>
<evidence type="ECO:0000256" key="6">
    <source>
        <dbReference type="ARBA" id="ARBA00022801"/>
    </source>
</evidence>
<dbReference type="InterPro" id="IPR008252">
    <property type="entry name" value="Pept_S15_Xpro"/>
</dbReference>
<protein>
    <recommendedName>
        <fullName evidence="3">Xaa-Pro dipeptidyl-peptidase</fullName>
        <ecNumber evidence="3">3.4.14.11</ecNumber>
    </recommendedName>
    <alternativeName>
        <fullName evidence="8">X-prolyl-dipeptidyl aminopeptidase</fullName>
    </alternativeName>
</protein>
<evidence type="ECO:0000256" key="1">
    <source>
        <dbReference type="ARBA" id="ARBA00000123"/>
    </source>
</evidence>
<comment type="catalytic activity">
    <reaction evidence="1">
        <text>Hydrolyzes Xaa-Pro-|- bonds to release unblocked, N-terminal dipeptides from substrates including Ala-Pro-|-p-nitroanilide and (sequentially) Tyr-Pro-|-Phe-Pro-|-Gly-Pro-|-Ile.</text>
        <dbReference type="EC" id="3.4.14.11"/>
    </reaction>
</comment>
<dbReference type="AlphaFoldDB" id="A0A344L7D9"/>
<dbReference type="GO" id="GO:0004177">
    <property type="term" value="F:aminopeptidase activity"/>
    <property type="evidence" value="ECO:0007669"/>
    <property type="project" value="UniProtKB-KW"/>
</dbReference>
<dbReference type="RefSeq" id="WP_113693201.1">
    <property type="nucleotide sequence ID" value="NZ_CP015163.1"/>
</dbReference>
<evidence type="ECO:0000256" key="2">
    <source>
        <dbReference type="ARBA" id="ARBA00010819"/>
    </source>
</evidence>
<comment type="similarity">
    <text evidence="2">Belongs to the peptidase S15 family.</text>
</comment>
<evidence type="ECO:0000256" key="8">
    <source>
        <dbReference type="ARBA" id="ARBA00030045"/>
    </source>
</evidence>
<keyword evidence="7" id="KW-0720">Serine protease</keyword>
<evidence type="ECO:0000256" key="7">
    <source>
        <dbReference type="ARBA" id="ARBA00022825"/>
    </source>
</evidence>
<dbReference type="Proteomes" id="UP000250434">
    <property type="component" value="Chromosome"/>
</dbReference>
<sequence>MRSARLAAVLVGLLPLALVQPVSAQVAPPTGPVFENGQAQPVFDPADVVRDNVWVTAPVDSDRDGKNDEVHVEVVRPKATQNGLKVPVIYQASPYYAGGNDVANHNVDVELYVPGQPAPAAGPRGRTSDVGPYAAPITWRYESYFTSRGFAVVYGESLGSGQSTGCPTTGGENETIGARSVVDWLNNRTPARDAAGAAAKADWTTGKTAMMGVSYNGTLPNAVASTGVEGLETIIPIAAISSWYDYYRENGAVVAPGGYQGEDADVLAEYVHTRADRAVCRPVLDELAAQQDRITGDYSPFWDERNYLNDVDQVRASVLAVHGLNDWNVTTSQVAKWYEALKAHGVEHKIWWHQSGHADPYSLRKEEWLATLNKWVSHYLYDLDNGIEKEPKSTIQRENGSWADEAEWPLPGTSDATIYPWPGGSARGKLDPRHKLPGRPQVERLADDATKTVEQLVDLPSSGNRLAYSTTEARQPVRLSGTAKVDLSVSFDRPAANVTGVLVDRAPDGKAKVITRGWTDPQNRTDPARTQPIEPGKSYKVSFELQPDDYVLATGHKLEFVLLSSDHDFTLRPKPGAGVAIDLTKTSITLPVAGGKEALRAAF</sequence>
<dbReference type="GO" id="GO:0008239">
    <property type="term" value="F:dipeptidyl-peptidase activity"/>
    <property type="evidence" value="ECO:0007669"/>
    <property type="project" value="UniProtKB-EC"/>
</dbReference>
<dbReference type="InterPro" id="IPR013736">
    <property type="entry name" value="Xaa-Pro_dipept_C"/>
</dbReference>
<keyword evidence="12" id="KW-1185">Reference proteome</keyword>
<feature type="chain" id="PRO_5038698912" description="Xaa-Pro dipeptidyl-peptidase" evidence="9">
    <location>
        <begin position="25"/>
        <end position="603"/>
    </location>
</feature>
<dbReference type="OrthoDB" id="5240615at2"/>
<dbReference type="Pfam" id="PF02129">
    <property type="entry name" value="Peptidase_S15"/>
    <property type="match status" value="1"/>
</dbReference>